<feature type="transmembrane region" description="Helical" evidence="5">
    <location>
        <begin position="40"/>
        <end position="63"/>
    </location>
</feature>
<feature type="domain" description="TLC" evidence="6">
    <location>
        <begin position="93"/>
        <end position="352"/>
    </location>
</feature>
<keyword evidence="2 5" id="KW-0812">Transmembrane</keyword>
<dbReference type="AlphaFoldDB" id="A0A7S0IMP8"/>
<dbReference type="GO" id="GO:0050291">
    <property type="term" value="F:sphingosine N-acyltransferase activity"/>
    <property type="evidence" value="ECO:0007669"/>
    <property type="project" value="InterPro"/>
</dbReference>
<evidence type="ECO:0000256" key="3">
    <source>
        <dbReference type="ARBA" id="ARBA00022989"/>
    </source>
</evidence>
<dbReference type="InterPro" id="IPR016439">
    <property type="entry name" value="Lag1/Lac1-like"/>
</dbReference>
<dbReference type="PANTHER" id="PTHR12560:SF67">
    <property type="entry name" value="TLC DOMAIN-CONTAINING PROTEIN"/>
    <property type="match status" value="1"/>
</dbReference>
<evidence type="ECO:0000259" key="6">
    <source>
        <dbReference type="SMART" id="SM00724"/>
    </source>
</evidence>
<accession>A0A7S0IMP8</accession>
<dbReference type="PANTHER" id="PTHR12560">
    <property type="entry name" value="LONGEVITY ASSURANCE FACTOR 1 LAG1"/>
    <property type="match status" value="1"/>
</dbReference>
<feature type="transmembrane region" description="Helical" evidence="5">
    <location>
        <begin position="12"/>
        <end position="34"/>
    </location>
</feature>
<comment type="subcellular location">
    <subcellularLocation>
        <location evidence="1">Membrane</location>
        <topology evidence="1">Multi-pass membrane protein</topology>
    </subcellularLocation>
</comment>
<evidence type="ECO:0000313" key="7">
    <source>
        <dbReference type="EMBL" id="CAD8526563.1"/>
    </source>
</evidence>
<dbReference type="GO" id="GO:0046513">
    <property type="term" value="P:ceramide biosynthetic process"/>
    <property type="evidence" value="ECO:0007669"/>
    <property type="project" value="InterPro"/>
</dbReference>
<feature type="transmembrane region" description="Helical" evidence="5">
    <location>
        <begin position="148"/>
        <end position="167"/>
    </location>
</feature>
<proteinExistence type="predicted"/>
<sequence>MALRVNPVVNGILTFIFLSQVVGVFMSVFTPGMLPPGSPLTSSAAGCALLASCAMLFPTIFLVKRISGAAGALASRTILKSLGDPLRKHRTLRKFEDQCWQLAIHVGMTLLEVYILYYDAGGEDWLWDYVKMWNMHHNQVNSKASIHVLYMIQMAIWIVTCTSHRFIEEYHKDYVMMYIHHLVTIALIWMSYSANFVRIGIVVLLLHDSSDIVIDLLKLTNYMKLEGLRCGFIVELCFVSNFFTWFYTRLYLYPVYVVWYGGWYGTRELVTSPGYPGMEEFTRQAGSEYTRGHAPGFQLQDGSFDFWTSLRVLPTHSNLPLYWVLNPLLTALLAMHVIWYLLFWRLLYRIVNKEAPSEAGREEYEGDSDDD</sequence>
<dbReference type="SMART" id="SM00724">
    <property type="entry name" value="TLC"/>
    <property type="match status" value="1"/>
</dbReference>
<feature type="transmembrane region" description="Helical" evidence="5">
    <location>
        <begin position="179"/>
        <end position="206"/>
    </location>
</feature>
<dbReference type="GO" id="GO:0016020">
    <property type="term" value="C:membrane"/>
    <property type="evidence" value="ECO:0007669"/>
    <property type="project" value="UniProtKB-SubCell"/>
</dbReference>
<feature type="transmembrane region" description="Helical" evidence="5">
    <location>
        <begin position="227"/>
        <end position="247"/>
    </location>
</feature>
<reference evidence="7" key="1">
    <citation type="submission" date="2021-01" db="EMBL/GenBank/DDBJ databases">
        <authorList>
            <person name="Corre E."/>
            <person name="Pelletier E."/>
            <person name="Niang G."/>
            <person name="Scheremetjew M."/>
            <person name="Finn R."/>
            <person name="Kale V."/>
            <person name="Holt S."/>
            <person name="Cochrane G."/>
            <person name="Meng A."/>
            <person name="Brown T."/>
            <person name="Cohen L."/>
        </authorList>
    </citation>
    <scope>NUCLEOTIDE SEQUENCE</scope>
    <source>
        <strain evidence="7">RCC1130</strain>
    </source>
</reference>
<evidence type="ECO:0000256" key="2">
    <source>
        <dbReference type="ARBA" id="ARBA00022692"/>
    </source>
</evidence>
<protein>
    <recommendedName>
        <fullName evidence="6">TLC domain-containing protein</fullName>
    </recommendedName>
</protein>
<organism evidence="7">
    <name type="scientific">Calcidiscus leptoporus</name>
    <dbReference type="NCBI Taxonomy" id="127549"/>
    <lineage>
        <taxon>Eukaryota</taxon>
        <taxon>Haptista</taxon>
        <taxon>Haptophyta</taxon>
        <taxon>Prymnesiophyceae</taxon>
        <taxon>Coccolithales</taxon>
        <taxon>Calcidiscaceae</taxon>
        <taxon>Calcidiscus</taxon>
    </lineage>
</organism>
<name>A0A7S0IMP8_9EUKA</name>
<gene>
    <name evidence="7" type="ORF">CLEP1334_LOCUS1951</name>
</gene>
<dbReference type="EMBL" id="HBER01003833">
    <property type="protein sequence ID" value="CAD8526563.1"/>
    <property type="molecule type" value="Transcribed_RNA"/>
</dbReference>
<dbReference type="GO" id="GO:0005783">
    <property type="term" value="C:endoplasmic reticulum"/>
    <property type="evidence" value="ECO:0007669"/>
    <property type="project" value="TreeGrafter"/>
</dbReference>
<evidence type="ECO:0000256" key="1">
    <source>
        <dbReference type="ARBA" id="ARBA00004141"/>
    </source>
</evidence>
<keyword evidence="3 5" id="KW-1133">Transmembrane helix</keyword>
<dbReference type="InterPro" id="IPR006634">
    <property type="entry name" value="TLC-dom"/>
</dbReference>
<feature type="transmembrane region" description="Helical" evidence="5">
    <location>
        <begin position="321"/>
        <end position="343"/>
    </location>
</feature>
<keyword evidence="4 5" id="KW-0472">Membrane</keyword>
<evidence type="ECO:0000256" key="4">
    <source>
        <dbReference type="ARBA" id="ARBA00023136"/>
    </source>
</evidence>
<dbReference type="Pfam" id="PF03798">
    <property type="entry name" value="TRAM_LAG1_CLN8"/>
    <property type="match status" value="1"/>
</dbReference>
<evidence type="ECO:0000256" key="5">
    <source>
        <dbReference type="SAM" id="Phobius"/>
    </source>
</evidence>